<keyword evidence="2" id="KW-1185">Reference proteome</keyword>
<dbReference type="Proteomes" id="UP000257109">
    <property type="component" value="Unassembled WGS sequence"/>
</dbReference>
<protein>
    <submittedName>
        <fullName evidence="1">Uncharacterized protein</fullName>
    </submittedName>
</protein>
<evidence type="ECO:0000313" key="1">
    <source>
        <dbReference type="EMBL" id="RDX64042.1"/>
    </source>
</evidence>
<gene>
    <name evidence="1" type="ORF">CR513_57445</name>
</gene>
<name>A0A371EDC5_MUCPR</name>
<proteinExistence type="predicted"/>
<organism evidence="1 2">
    <name type="scientific">Mucuna pruriens</name>
    <name type="common">Velvet bean</name>
    <name type="synonym">Dolichos pruriens</name>
    <dbReference type="NCBI Taxonomy" id="157652"/>
    <lineage>
        <taxon>Eukaryota</taxon>
        <taxon>Viridiplantae</taxon>
        <taxon>Streptophyta</taxon>
        <taxon>Embryophyta</taxon>
        <taxon>Tracheophyta</taxon>
        <taxon>Spermatophyta</taxon>
        <taxon>Magnoliopsida</taxon>
        <taxon>eudicotyledons</taxon>
        <taxon>Gunneridae</taxon>
        <taxon>Pentapetalae</taxon>
        <taxon>rosids</taxon>
        <taxon>fabids</taxon>
        <taxon>Fabales</taxon>
        <taxon>Fabaceae</taxon>
        <taxon>Papilionoideae</taxon>
        <taxon>50 kb inversion clade</taxon>
        <taxon>NPAAA clade</taxon>
        <taxon>indigoferoid/millettioid clade</taxon>
        <taxon>Phaseoleae</taxon>
        <taxon>Mucuna</taxon>
    </lineage>
</organism>
<evidence type="ECO:0000313" key="2">
    <source>
        <dbReference type="Proteomes" id="UP000257109"/>
    </source>
</evidence>
<feature type="non-terminal residue" evidence="1">
    <location>
        <position position="1"/>
    </location>
</feature>
<dbReference type="AlphaFoldDB" id="A0A371EDC5"/>
<dbReference type="EMBL" id="QJKJ01014578">
    <property type="protein sequence ID" value="RDX64042.1"/>
    <property type="molecule type" value="Genomic_DNA"/>
</dbReference>
<comment type="caution">
    <text evidence="1">The sequence shown here is derived from an EMBL/GenBank/DDBJ whole genome shotgun (WGS) entry which is preliminary data.</text>
</comment>
<reference evidence="1" key="1">
    <citation type="submission" date="2018-05" db="EMBL/GenBank/DDBJ databases">
        <title>Draft genome of Mucuna pruriens seed.</title>
        <authorList>
            <person name="Nnadi N.E."/>
            <person name="Vos R."/>
            <person name="Hasami M.H."/>
            <person name="Devisetty U.K."/>
            <person name="Aguiy J.C."/>
        </authorList>
    </citation>
    <scope>NUCLEOTIDE SEQUENCE [LARGE SCALE GENOMIC DNA]</scope>
    <source>
        <strain evidence="1">JCA_2017</strain>
    </source>
</reference>
<accession>A0A371EDC5</accession>
<sequence>MHKHTFQVGGGIKFYIKPSNVDDEIKKKMQTPKAFHLIKDKTIHLPAYRLILFDEDMTKSVALEGLGGPMTRARTKRAKEAIQQVLAALIQKDLNLEGRKHNTVTFPIFGRTKSGSYLVEFLNVIFPLVLESLNSEICSSRSSRSLIFANSNLEKIEVKELENRIRNGNTITFTCQAFKHAVRQNTGLRIVYLHFRHTEDAFPKSYGVIRAKTYKIYSVNLSEFVLVYNS</sequence>